<evidence type="ECO:0000313" key="13">
    <source>
        <dbReference type="Proteomes" id="UP001330812"/>
    </source>
</evidence>
<dbReference type="Gene3D" id="3.30.2390.20">
    <property type="entry name" value="Type VII secretion system EccB, repeat 1 domain"/>
    <property type="match status" value="1"/>
</dbReference>
<evidence type="ECO:0000256" key="4">
    <source>
        <dbReference type="ARBA" id="ARBA00022692"/>
    </source>
</evidence>
<evidence type="ECO:0000256" key="10">
    <source>
        <dbReference type="SAM" id="MobiDB-lite"/>
    </source>
</evidence>
<dbReference type="Proteomes" id="UP001330812">
    <property type="component" value="Chromosome"/>
</dbReference>
<evidence type="ECO:0000256" key="1">
    <source>
        <dbReference type="ARBA" id="ARBA00004162"/>
    </source>
</evidence>
<keyword evidence="6" id="KW-0378">Hydrolase</keyword>
<proteinExistence type="inferred from homology"/>
<dbReference type="RefSeq" id="WP_326568119.1">
    <property type="nucleotide sequence ID" value="NZ_CP142149.1"/>
</dbReference>
<feature type="region of interest" description="Disordered" evidence="10">
    <location>
        <begin position="149"/>
        <end position="168"/>
    </location>
</feature>
<evidence type="ECO:0000256" key="8">
    <source>
        <dbReference type="ARBA" id="ARBA00022989"/>
    </source>
</evidence>
<comment type="subcellular location">
    <subcellularLocation>
        <location evidence="1">Cell membrane</location>
        <topology evidence="1">Single-pass membrane protein</topology>
    </subcellularLocation>
</comment>
<keyword evidence="9 11" id="KW-0472">Membrane</keyword>
<evidence type="ECO:0000256" key="6">
    <source>
        <dbReference type="ARBA" id="ARBA00022801"/>
    </source>
</evidence>
<keyword evidence="3" id="KW-1003">Cell membrane</keyword>
<keyword evidence="13" id="KW-1185">Reference proteome</keyword>
<feature type="region of interest" description="Disordered" evidence="10">
    <location>
        <begin position="527"/>
        <end position="548"/>
    </location>
</feature>
<protein>
    <submittedName>
        <fullName evidence="12">Type VII secretion protein EccB</fullName>
    </submittedName>
</protein>
<accession>A0ABZ1I6M0</accession>
<name>A0ABZ1I6M0_9PSEU</name>
<evidence type="ECO:0000256" key="7">
    <source>
        <dbReference type="ARBA" id="ARBA00022840"/>
    </source>
</evidence>
<dbReference type="Pfam" id="PF05108">
    <property type="entry name" value="T7SS_ESX1_EccB"/>
    <property type="match status" value="1"/>
</dbReference>
<evidence type="ECO:0000256" key="5">
    <source>
        <dbReference type="ARBA" id="ARBA00022741"/>
    </source>
</evidence>
<evidence type="ECO:0000313" key="12">
    <source>
        <dbReference type="EMBL" id="WSE29149.1"/>
    </source>
</evidence>
<feature type="compositionally biased region" description="Low complexity" evidence="10">
    <location>
        <begin position="125"/>
        <end position="137"/>
    </location>
</feature>
<comment type="similarity">
    <text evidence="2">Belongs to the EccB family.</text>
</comment>
<dbReference type="PANTHER" id="PTHR40765">
    <property type="entry name" value="ESX-2 SECRETION SYSTEM ATPASE ECCB2"/>
    <property type="match status" value="1"/>
</dbReference>
<evidence type="ECO:0000256" key="3">
    <source>
        <dbReference type="ARBA" id="ARBA00022475"/>
    </source>
</evidence>
<evidence type="ECO:0000256" key="2">
    <source>
        <dbReference type="ARBA" id="ARBA00008149"/>
    </source>
</evidence>
<organism evidence="12 13">
    <name type="scientific">Amycolatopsis rhabdoformis</name>
    <dbReference type="NCBI Taxonomy" id="1448059"/>
    <lineage>
        <taxon>Bacteria</taxon>
        <taxon>Bacillati</taxon>
        <taxon>Actinomycetota</taxon>
        <taxon>Actinomycetes</taxon>
        <taxon>Pseudonocardiales</taxon>
        <taxon>Pseudonocardiaceae</taxon>
        <taxon>Amycolatopsis</taxon>
    </lineage>
</organism>
<dbReference type="InterPro" id="IPR007795">
    <property type="entry name" value="T7SS_EccB"/>
</dbReference>
<dbReference type="InterPro" id="IPR042485">
    <property type="entry name" value="T7SS_EccB_R3"/>
</dbReference>
<keyword evidence="7" id="KW-0067">ATP-binding</keyword>
<sequence length="548" mass="56900">MPSTPTTKSQVQAYKFVMRRMQSALVRRDAVMLHDPMRTHSRATTVGVILGVLGAVVFVLIALLSPAPAVPASGGIVIGEQSGTVYVVTGNPQKLIPTFNLASARLILLAQSQQQSQGGQGAQGGAQPAANAAPAAAVNPTVVSDEQLKNIPREKLTGIPDGPQLLPDSAQRISPNWAVCDQVVLDPRLPQPDSVNRTDTTVIGGVANVGTELAKGQALLGRADDGKTYLIYRLQATQARPDANTVRAEVDLGDNDPVRAALQLPAKARKASQAFLNAIPDVGKLVPPLVDGAGESPQQDFNGLTVGDVFSTSPSGAPTDFWLITRNGIQKVSSAVADIVRTAKNGGGTKITDLGLEKINNVPRLQPSDPGFVKVDNYPEQTPTVLDATQGSPVACLGWSFDGKNTAHTSVYVSKGLPAEITNADGSSKVQTVANTGPNGLPITGFYMPPGFGAVVQSATESSATFFKGPIQLISDRGLRYGVPDQATAAALGLTDAKPAPESIIGLLPTGSSLNTQNVMKQFDSVPIDPNAGTFNAPAQQAGQPAGN</sequence>
<dbReference type="PANTHER" id="PTHR40765:SF2">
    <property type="entry name" value="ESX-2 SECRETION SYSTEM ATPASE ECCB2"/>
    <property type="match status" value="1"/>
</dbReference>
<keyword evidence="4 11" id="KW-0812">Transmembrane</keyword>
<dbReference type="InterPro" id="IPR044857">
    <property type="entry name" value="T7SS_EccB_R1"/>
</dbReference>
<feature type="transmembrane region" description="Helical" evidence="11">
    <location>
        <begin position="43"/>
        <end position="64"/>
    </location>
</feature>
<dbReference type="NCBIfam" id="TIGR03919">
    <property type="entry name" value="T7SS_EccB"/>
    <property type="match status" value="1"/>
</dbReference>
<gene>
    <name evidence="12" type="primary">eccB</name>
    <name evidence="12" type="ORF">VSH64_41110</name>
</gene>
<dbReference type="Gene3D" id="2.40.50.910">
    <property type="entry name" value="Type VII secretion system EccB, repeat 3 domain"/>
    <property type="match status" value="1"/>
</dbReference>
<reference evidence="12 13" key="1">
    <citation type="journal article" date="2015" name="Int. J. Syst. Evol. Microbiol.">
        <title>Amycolatopsis rhabdoformis sp. nov., an actinomycete isolated from a tropical forest soil.</title>
        <authorList>
            <person name="Souza W.R."/>
            <person name="Silva R.E."/>
            <person name="Goodfellow M."/>
            <person name="Busarakam K."/>
            <person name="Figueiro F.S."/>
            <person name="Ferreira D."/>
            <person name="Rodrigues-Filho E."/>
            <person name="Moraes L.A.B."/>
            <person name="Zucchi T.D."/>
        </authorList>
    </citation>
    <scope>NUCLEOTIDE SEQUENCE [LARGE SCALE GENOMIC DNA]</scope>
    <source>
        <strain evidence="12 13">NCIMB 14900</strain>
    </source>
</reference>
<dbReference type="EMBL" id="CP142149">
    <property type="protein sequence ID" value="WSE29149.1"/>
    <property type="molecule type" value="Genomic_DNA"/>
</dbReference>
<keyword evidence="8 11" id="KW-1133">Transmembrane helix</keyword>
<evidence type="ECO:0000256" key="11">
    <source>
        <dbReference type="SAM" id="Phobius"/>
    </source>
</evidence>
<evidence type="ECO:0000256" key="9">
    <source>
        <dbReference type="ARBA" id="ARBA00023136"/>
    </source>
</evidence>
<feature type="region of interest" description="Disordered" evidence="10">
    <location>
        <begin position="117"/>
        <end position="137"/>
    </location>
</feature>
<keyword evidence="5" id="KW-0547">Nucleotide-binding</keyword>
<feature type="compositionally biased region" description="Low complexity" evidence="10">
    <location>
        <begin position="537"/>
        <end position="548"/>
    </location>
</feature>